<evidence type="ECO:0000256" key="1">
    <source>
        <dbReference type="SAM" id="MobiDB-lite"/>
    </source>
</evidence>
<keyword evidence="3" id="KW-1185">Reference proteome</keyword>
<evidence type="ECO:0000313" key="2">
    <source>
        <dbReference type="EMBL" id="GGR92619.1"/>
    </source>
</evidence>
<reference evidence="2" key="2">
    <citation type="submission" date="2020-09" db="EMBL/GenBank/DDBJ databases">
        <authorList>
            <person name="Sun Q."/>
            <person name="Ohkuma M."/>
        </authorList>
    </citation>
    <scope>NUCLEOTIDE SEQUENCE</scope>
    <source>
        <strain evidence="2">JCM 4386</strain>
    </source>
</reference>
<sequence length="111" mass="11508">MRTCRARAHRGQAGLCEKGAQETGWHPAGGPRRAGKSWGDASRWAGRWPAGQVTSEGEGSRRAGGGDRRHGLAHALSCKNRIFAGGAIGPGTAAAGSWAALTFINSTLTLE</sequence>
<comment type="caution">
    <text evidence="2">The sequence shown here is derived from an EMBL/GenBank/DDBJ whole genome shotgun (WGS) entry which is preliminary data.</text>
</comment>
<dbReference type="EMBL" id="BMTL01000013">
    <property type="protein sequence ID" value="GGR92619.1"/>
    <property type="molecule type" value="Genomic_DNA"/>
</dbReference>
<feature type="compositionally biased region" description="Basic residues" evidence="1">
    <location>
        <begin position="1"/>
        <end position="10"/>
    </location>
</feature>
<dbReference type="Proteomes" id="UP000606194">
    <property type="component" value="Unassembled WGS sequence"/>
</dbReference>
<dbReference type="AlphaFoldDB" id="A0A918FW00"/>
<accession>A0A918FW00</accession>
<protein>
    <submittedName>
        <fullName evidence="2">Uncharacterized protein</fullName>
    </submittedName>
</protein>
<name>A0A918FW00_9ACTN</name>
<feature type="region of interest" description="Disordered" evidence="1">
    <location>
        <begin position="1"/>
        <end position="70"/>
    </location>
</feature>
<gene>
    <name evidence="2" type="ORF">GCM10010269_34560</name>
</gene>
<proteinExistence type="predicted"/>
<feature type="compositionally biased region" description="Basic and acidic residues" evidence="1">
    <location>
        <begin position="58"/>
        <end position="70"/>
    </location>
</feature>
<organism evidence="2 3">
    <name type="scientific">Streptomyces humidus</name>
    <dbReference type="NCBI Taxonomy" id="52259"/>
    <lineage>
        <taxon>Bacteria</taxon>
        <taxon>Bacillati</taxon>
        <taxon>Actinomycetota</taxon>
        <taxon>Actinomycetes</taxon>
        <taxon>Kitasatosporales</taxon>
        <taxon>Streptomycetaceae</taxon>
        <taxon>Streptomyces</taxon>
    </lineage>
</organism>
<evidence type="ECO:0000313" key="3">
    <source>
        <dbReference type="Proteomes" id="UP000606194"/>
    </source>
</evidence>
<reference evidence="2" key="1">
    <citation type="journal article" date="2014" name="Int. J. Syst. Evol. Microbiol.">
        <title>Complete genome sequence of Corynebacterium casei LMG S-19264T (=DSM 44701T), isolated from a smear-ripened cheese.</title>
        <authorList>
            <consortium name="US DOE Joint Genome Institute (JGI-PGF)"/>
            <person name="Walter F."/>
            <person name="Albersmeier A."/>
            <person name="Kalinowski J."/>
            <person name="Ruckert C."/>
        </authorList>
    </citation>
    <scope>NUCLEOTIDE SEQUENCE</scope>
    <source>
        <strain evidence="2">JCM 4386</strain>
    </source>
</reference>